<name>A0A346PSQ6_9EURY</name>
<evidence type="ECO:0000313" key="2">
    <source>
        <dbReference type="EMBL" id="AXR82551.1"/>
    </source>
</evidence>
<evidence type="ECO:0000256" key="1">
    <source>
        <dbReference type="SAM" id="MobiDB-lite"/>
    </source>
</evidence>
<feature type="region of interest" description="Disordered" evidence="1">
    <location>
        <begin position="1"/>
        <end position="66"/>
    </location>
</feature>
<protein>
    <submittedName>
        <fullName evidence="2">FAD/FMN-containing dehydrogenase</fullName>
    </submittedName>
</protein>
<dbReference type="KEGG" id="nag:AArcMg_2560"/>
<organism evidence="2 3">
    <name type="scientific">Natrarchaeobaculum sulfurireducens</name>
    <dbReference type="NCBI Taxonomy" id="2044521"/>
    <lineage>
        <taxon>Archaea</taxon>
        <taxon>Methanobacteriati</taxon>
        <taxon>Methanobacteriota</taxon>
        <taxon>Stenosarchaea group</taxon>
        <taxon>Halobacteria</taxon>
        <taxon>Halobacteriales</taxon>
        <taxon>Natrialbaceae</taxon>
        <taxon>Natrarchaeobaculum</taxon>
    </lineage>
</organism>
<dbReference type="AlphaFoldDB" id="A0A346PSQ6"/>
<gene>
    <name evidence="2" type="ORF">AArcMg_2560</name>
</gene>
<reference evidence="3" key="1">
    <citation type="submission" date="2018-02" db="EMBL/GenBank/DDBJ databases">
        <title>Phenotypic and genomic properties of facultatively anaerobic sulfur-reducing natronoarchaea from hypersaline soda lakes.</title>
        <authorList>
            <person name="Sorokin D.Y."/>
            <person name="Kublanov I.V."/>
            <person name="Roman P."/>
            <person name="Sinninghe Damste J.S."/>
            <person name="Golyshin P.N."/>
            <person name="Rojo D."/>
            <person name="Ciordia S."/>
            <person name="Mena M.D.C."/>
            <person name="Ferrer M."/>
            <person name="Messina E."/>
            <person name="Smedile F."/>
            <person name="La Spada G."/>
            <person name="La Cono V."/>
            <person name="Yakimov M.M."/>
        </authorList>
    </citation>
    <scope>NUCLEOTIDE SEQUENCE [LARGE SCALE GENOMIC DNA]</scope>
    <source>
        <strain evidence="3">AArc-Mg</strain>
    </source>
</reference>
<feature type="compositionally biased region" description="Polar residues" evidence="1">
    <location>
        <begin position="26"/>
        <end position="37"/>
    </location>
</feature>
<dbReference type="EMBL" id="CP027033">
    <property type="protein sequence ID" value="AXR82551.1"/>
    <property type="molecule type" value="Genomic_DNA"/>
</dbReference>
<accession>A0A346PSQ6</accession>
<dbReference type="Proteomes" id="UP000258613">
    <property type="component" value="Chromosome"/>
</dbReference>
<keyword evidence="3" id="KW-1185">Reference proteome</keyword>
<evidence type="ECO:0000313" key="3">
    <source>
        <dbReference type="Proteomes" id="UP000258613"/>
    </source>
</evidence>
<proteinExistence type="predicted"/>
<sequence length="66" mass="7189">MTGTDRLVYHGHYHQNAPGTLPVERNSATSRGTTARNTHSRCWRTHSSGGAESRPTVGDASPERTI</sequence>